<proteinExistence type="predicted"/>
<feature type="region of interest" description="Disordered" evidence="1">
    <location>
        <begin position="1"/>
        <end position="36"/>
    </location>
</feature>
<evidence type="ECO:0000313" key="3">
    <source>
        <dbReference type="Proteomes" id="UP000288246"/>
    </source>
</evidence>
<evidence type="ECO:0000256" key="1">
    <source>
        <dbReference type="SAM" id="MobiDB-lite"/>
    </source>
</evidence>
<sequence>MSDADPPPVTRGDVVDSDAPPMADGGIDVEQPSMPQRDVADAERLARRDALLLRLRTVGGAGPRPPWLVHRGGAAPVARSEGA</sequence>
<organism evidence="2 3">
    <name type="scientific">Cellulomonas algicola</name>
    <dbReference type="NCBI Taxonomy" id="2071633"/>
    <lineage>
        <taxon>Bacteria</taxon>
        <taxon>Bacillati</taxon>
        <taxon>Actinomycetota</taxon>
        <taxon>Actinomycetes</taxon>
        <taxon>Micrococcales</taxon>
        <taxon>Cellulomonadaceae</taxon>
        <taxon>Cellulomonas</taxon>
    </lineage>
</organism>
<name>A0A401V4Q1_9CELL</name>
<dbReference type="RefSeq" id="WP_124344379.1">
    <property type="nucleotide sequence ID" value="NZ_BHYL01000355.1"/>
</dbReference>
<accession>A0A401V4Q1</accession>
<dbReference type="AlphaFoldDB" id="A0A401V4Q1"/>
<feature type="region of interest" description="Disordered" evidence="1">
    <location>
        <begin position="57"/>
        <end position="83"/>
    </location>
</feature>
<reference evidence="2 3" key="1">
    <citation type="submission" date="2018-11" db="EMBL/GenBank/DDBJ databases">
        <title>Draft genome sequence of Cellulomonas takizawaensis strain TKZ-21.</title>
        <authorList>
            <person name="Yamamura H."/>
            <person name="Hayashi T."/>
            <person name="Hamada M."/>
            <person name="Serisawa Y."/>
            <person name="Matsuyama K."/>
            <person name="Nakagawa Y."/>
            <person name="Otoguro M."/>
            <person name="Yanagida F."/>
            <person name="Hayakawa M."/>
        </authorList>
    </citation>
    <scope>NUCLEOTIDE SEQUENCE [LARGE SCALE GENOMIC DNA]</scope>
    <source>
        <strain evidence="2 3">TKZ-21</strain>
    </source>
</reference>
<protein>
    <submittedName>
        <fullName evidence="2">Uncharacterized protein</fullName>
    </submittedName>
</protein>
<evidence type="ECO:0000313" key="2">
    <source>
        <dbReference type="EMBL" id="GCD21851.1"/>
    </source>
</evidence>
<dbReference type="EMBL" id="BHYL01000355">
    <property type="protein sequence ID" value="GCD21851.1"/>
    <property type="molecule type" value="Genomic_DNA"/>
</dbReference>
<keyword evidence="3" id="KW-1185">Reference proteome</keyword>
<gene>
    <name evidence="2" type="ORF">CTKZ_34130</name>
</gene>
<comment type="caution">
    <text evidence="2">The sequence shown here is derived from an EMBL/GenBank/DDBJ whole genome shotgun (WGS) entry which is preliminary data.</text>
</comment>
<dbReference type="Proteomes" id="UP000288246">
    <property type="component" value="Unassembled WGS sequence"/>
</dbReference>